<keyword evidence="4" id="KW-1185">Reference proteome</keyword>
<evidence type="ECO:0000313" key="4">
    <source>
        <dbReference type="Proteomes" id="UP000749559"/>
    </source>
</evidence>
<keyword evidence="2" id="KW-0732">Signal</keyword>
<proteinExistence type="predicted"/>
<gene>
    <name evidence="3" type="ORF">OFUS_LOCUS3729</name>
</gene>
<name>A0A8S4N7B5_OWEFU</name>
<keyword evidence="1" id="KW-0472">Membrane</keyword>
<organism evidence="3 4">
    <name type="scientific">Owenia fusiformis</name>
    <name type="common">Polychaete worm</name>
    <dbReference type="NCBI Taxonomy" id="6347"/>
    <lineage>
        <taxon>Eukaryota</taxon>
        <taxon>Metazoa</taxon>
        <taxon>Spiralia</taxon>
        <taxon>Lophotrochozoa</taxon>
        <taxon>Annelida</taxon>
        <taxon>Polychaeta</taxon>
        <taxon>Sedentaria</taxon>
        <taxon>Canalipalpata</taxon>
        <taxon>Sabellida</taxon>
        <taxon>Oweniida</taxon>
        <taxon>Oweniidae</taxon>
        <taxon>Owenia</taxon>
    </lineage>
</organism>
<feature type="transmembrane region" description="Helical" evidence="1">
    <location>
        <begin position="105"/>
        <end position="132"/>
    </location>
</feature>
<feature type="chain" id="PRO_5035913039" evidence="2">
    <location>
        <begin position="27"/>
        <end position="194"/>
    </location>
</feature>
<keyword evidence="1" id="KW-0812">Transmembrane</keyword>
<evidence type="ECO:0000256" key="1">
    <source>
        <dbReference type="SAM" id="Phobius"/>
    </source>
</evidence>
<feature type="signal peptide" evidence="2">
    <location>
        <begin position="1"/>
        <end position="26"/>
    </location>
</feature>
<reference evidence="3" key="1">
    <citation type="submission" date="2022-03" db="EMBL/GenBank/DDBJ databases">
        <authorList>
            <person name="Martin C."/>
        </authorList>
    </citation>
    <scope>NUCLEOTIDE SEQUENCE</scope>
</reference>
<dbReference type="EMBL" id="CAIIXF020000002">
    <property type="protein sequence ID" value="CAH1776566.1"/>
    <property type="molecule type" value="Genomic_DNA"/>
</dbReference>
<evidence type="ECO:0000313" key="3">
    <source>
        <dbReference type="EMBL" id="CAH1776566.1"/>
    </source>
</evidence>
<keyword evidence="1" id="KW-1133">Transmembrane helix</keyword>
<sequence length="194" mass="21511">MAAALVNITRLIVSLALCFAPINVSAASIQDCGQFDFRFPREGHAGKLYREFCSNVCGPKNPNHEKLCWNDKDVLKHCEDYVNCINTTLIPPVPAIAEKNDFQSYAIPAVIGVAIALGIVGALLVAGYKVGILKQRGKRRQREQCANHNHPEDIPFVENELNVYVTTVPQQERNKGPNNTDKLCVNLKRVETLV</sequence>
<comment type="caution">
    <text evidence="3">The sequence shown here is derived from an EMBL/GenBank/DDBJ whole genome shotgun (WGS) entry which is preliminary data.</text>
</comment>
<accession>A0A8S4N7B5</accession>
<dbReference type="AlphaFoldDB" id="A0A8S4N7B5"/>
<dbReference type="Proteomes" id="UP000749559">
    <property type="component" value="Unassembled WGS sequence"/>
</dbReference>
<protein>
    <submittedName>
        <fullName evidence="3">Uncharacterized protein</fullName>
    </submittedName>
</protein>
<evidence type="ECO:0000256" key="2">
    <source>
        <dbReference type="SAM" id="SignalP"/>
    </source>
</evidence>